<dbReference type="PANTHER" id="PTHR11606:SF13">
    <property type="entry name" value="GLUTAMATE DEHYDROGENASE 1, MITOCHONDRIAL"/>
    <property type="match status" value="1"/>
</dbReference>
<keyword evidence="5" id="KW-0520">NAD</keyword>
<dbReference type="InterPro" id="IPR046346">
    <property type="entry name" value="Aminoacid_DH-like_N_sf"/>
</dbReference>
<dbReference type="PANTHER" id="PTHR11606">
    <property type="entry name" value="GLUTAMATE DEHYDROGENASE"/>
    <property type="match status" value="1"/>
</dbReference>
<dbReference type="InterPro" id="IPR006096">
    <property type="entry name" value="Glu/Leu/Phe/Val/Trp_DH_C"/>
</dbReference>
<feature type="binding site" evidence="5">
    <location>
        <position position="363"/>
    </location>
    <ligand>
        <name>substrate</name>
    </ligand>
</feature>
<name>A0A1E5QND2_9CYAN</name>
<dbReference type="GO" id="GO:0004352">
    <property type="term" value="F:glutamate dehydrogenase (NAD+) activity"/>
    <property type="evidence" value="ECO:0007669"/>
    <property type="project" value="TreeGrafter"/>
</dbReference>
<evidence type="ECO:0000256" key="3">
    <source>
        <dbReference type="PIRNR" id="PIRNR000185"/>
    </source>
</evidence>
<feature type="binding site" evidence="5">
    <location>
        <position position="203"/>
    </location>
    <ligand>
        <name>NAD(+)</name>
        <dbReference type="ChEBI" id="CHEBI:57540"/>
    </ligand>
</feature>
<dbReference type="GO" id="GO:0000166">
    <property type="term" value="F:nucleotide binding"/>
    <property type="evidence" value="ECO:0007669"/>
    <property type="project" value="UniProtKB-KW"/>
</dbReference>
<feature type="binding site" evidence="5">
    <location>
        <position position="83"/>
    </location>
    <ligand>
        <name>substrate</name>
    </ligand>
</feature>
<dbReference type="SUPFAM" id="SSF51735">
    <property type="entry name" value="NAD(P)-binding Rossmann-fold domains"/>
    <property type="match status" value="1"/>
</dbReference>
<feature type="domain" description="Glutamate/phenylalanine/leucine/valine/L-tryptophan dehydrogenase C-terminal" evidence="8">
    <location>
        <begin position="196"/>
        <end position="427"/>
    </location>
</feature>
<dbReference type="Gene3D" id="3.40.50.720">
    <property type="entry name" value="NAD(P)-binding Rossmann-like Domain"/>
    <property type="match status" value="1"/>
</dbReference>
<dbReference type="RefSeq" id="WP_069966255.1">
    <property type="nucleotide sequence ID" value="NZ_CM124774.1"/>
</dbReference>
<evidence type="ECO:0000256" key="1">
    <source>
        <dbReference type="ARBA" id="ARBA00006382"/>
    </source>
</evidence>
<feature type="binding site" evidence="5">
    <location>
        <position position="234"/>
    </location>
    <ligand>
        <name>NAD(+)</name>
        <dbReference type="ChEBI" id="CHEBI:57540"/>
    </ligand>
</feature>
<comment type="similarity">
    <text evidence="1 3 7">Belongs to the Glu/Leu/Phe/Val dehydrogenases family.</text>
</comment>
<sequence>MIAPLPLPLRSSQSPAHICPYDQTCSYLTQAAEELQMDRGLLAILSHPRKVVTVTIPVKLDNGEIEVLTGHRVQHCDVLGPYKGGTRYHPSVTLQEVSALAMLMTWKCALLGIPYGGAKGGIAIDPNQYSANELERITRRYTSELIKDIGPSVDIPAPDIGTSAREMAWMMDTYSMNVGHAVPGVVTGKPISIGGSKGREMATGRGVAIAIREALALQGKTLEGVRVVIQGFGNVGGAAAVLLHEAGAKVLAVSDVSGGIYAEKGLDIPALKVYWAQNGRKLAGYPEAEAVSNAELLTLPCDVLIPAALEDQITEENAHQVQAQIVAEAANGPVTLAADLILSDRGITVLPDILTNAGGVVVSYLEWVQGLSYVFWDEERVNKEMEGLMVHAFHRVTEQAKMRQVSLRVAAYTLGVGRVAQALSDRGLYP</sequence>
<dbReference type="Pfam" id="PF02812">
    <property type="entry name" value="ELFV_dehydrog_N"/>
    <property type="match status" value="1"/>
</dbReference>
<evidence type="ECO:0000313" key="9">
    <source>
        <dbReference type="EMBL" id="OEJ76097.1"/>
    </source>
</evidence>
<reference evidence="9" key="1">
    <citation type="submission" date="2016-09" db="EMBL/GenBank/DDBJ databases">
        <title>Draft genome of thermotolerant cyanobacterium Desertifilum sp. strain IPPAS B-1220.</title>
        <authorList>
            <person name="Sinetova M.A."/>
            <person name="Bolakhan K."/>
            <person name="Zayadan B.K."/>
            <person name="Mironov K.S."/>
            <person name="Ustinova V."/>
            <person name="Kupriyanova E.V."/>
            <person name="Sidorov R.A."/>
            <person name="Skrypnik A.N."/>
            <person name="Gogoleva N.E."/>
            <person name="Gogolev Y.V."/>
            <person name="Los D.A."/>
        </authorList>
    </citation>
    <scope>NUCLEOTIDE SEQUENCE [LARGE SCALE GENOMIC DNA]</scope>
    <source>
        <strain evidence="9">IPPAS B-1220</strain>
    </source>
</reference>
<dbReference type="InterPro" id="IPR014362">
    <property type="entry name" value="Glu_DH"/>
</dbReference>
<dbReference type="FunFam" id="3.40.50.10860:FF:000003">
    <property type="entry name" value="Glutamate dehydrogenase"/>
    <property type="match status" value="1"/>
</dbReference>
<dbReference type="PROSITE" id="PS00074">
    <property type="entry name" value="GLFV_DEHYDROGENASE"/>
    <property type="match status" value="1"/>
</dbReference>
<evidence type="ECO:0000256" key="6">
    <source>
        <dbReference type="PIRSR" id="PIRSR000185-3"/>
    </source>
</evidence>
<dbReference type="OrthoDB" id="9803297at2"/>
<dbReference type="PRINTS" id="PR00082">
    <property type="entry name" value="GLFDHDRGNASE"/>
</dbReference>
<dbReference type="CDD" id="cd01076">
    <property type="entry name" value="NAD_bind_1_Glu_DH"/>
    <property type="match status" value="1"/>
</dbReference>
<dbReference type="EMBL" id="MJGC01000041">
    <property type="protein sequence ID" value="OEJ76097.1"/>
    <property type="molecule type" value="Genomic_DNA"/>
</dbReference>
<dbReference type="InterPro" id="IPR006095">
    <property type="entry name" value="Glu/Leu/Phe/Val/Trp_DH"/>
</dbReference>
<evidence type="ECO:0000256" key="7">
    <source>
        <dbReference type="RuleBase" id="RU004417"/>
    </source>
</evidence>
<feature type="active site" description="Proton donor" evidence="4">
    <location>
        <position position="119"/>
    </location>
</feature>
<keyword evidence="2 3" id="KW-0560">Oxidoreductase</keyword>
<dbReference type="InterPro" id="IPR036291">
    <property type="entry name" value="NAD(P)-bd_dom_sf"/>
</dbReference>
<dbReference type="GO" id="GO:0006538">
    <property type="term" value="P:L-glutamate catabolic process"/>
    <property type="evidence" value="ECO:0007669"/>
    <property type="project" value="TreeGrafter"/>
</dbReference>
<proteinExistence type="inferred from homology"/>
<feature type="binding site" evidence="5">
    <location>
        <position position="107"/>
    </location>
    <ligand>
        <name>substrate</name>
    </ligand>
</feature>
<comment type="caution">
    <text evidence="9">The sequence shown here is derived from an EMBL/GenBank/DDBJ whole genome shotgun (WGS) entry which is preliminary data.</text>
</comment>
<dbReference type="STRING" id="1781255.BH720_05940"/>
<dbReference type="Gene3D" id="3.40.50.10860">
    <property type="entry name" value="Leucine Dehydrogenase, chain A, domain 1"/>
    <property type="match status" value="1"/>
</dbReference>
<gene>
    <name evidence="9" type="ORF">BH720_05940</name>
</gene>
<organism evidence="9">
    <name type="scientific">Desertifilum tharense IPPAS B-1220</name>
    <dbReference type="NCBI Taxonomy" id="1781255"/>
    <lineage>
        <taxon>Bacteria</taxon>
        <taxon>Bacillati</taxon>
        <taxon>Cyanobacteriota</taxon>
        <taxon>Cyanophyceae</taxon>
        <taxon>Desertifilales</taxon>
        <taxon>Desertifilaceae</taxon>
        <taxon>Desertifilum</taxon>
    </lineage>
</organism>
<dbReference type="Pfam" id="PF00208">
    <property type="entry name" value="ELFV_dehydrog"/>
    <property type="match status" value="1"/>
</dbReference>
<evidence type="ECO:0000256" key="2">
    <source>
        <dbReference type="ARBA" id="ARBA00023002"/>
    </source>
</evidence>
<dbReference type="SMART" id="SM00839">
    <property type="entry name" value="ELFV_dehydrog"/>
    <property type="match status" value="1"/>
</dbReference>
<evidence type="ECO:0000256" key="4">
    <source>
        <dbReference type="PIRSR" id="PIRSR000185-1"/>
    </source>
</evidence>
<dbReference type="InterPro" id="IPR006097">
    <property type="entry name" value="Glu/Leu/Phe/Val/Trp_DH_dimer"/>
</dbReference>
<dbReference type="SUPFAM" id="SSF53223">
    <property type="entry name" value="Aminoacid dehydrogenase-like, N-terminal domain"/>
    <property type="match status" value="1"/>
</dbReference>
<feature type="site" description="Important for catalysis" evidence="6">
    <location>
        <position position="159"/>
    </location>
</feature>
<evidence type="ECO:0000259" key="8">
    <source>
        <dbReference type="SMART" id="SM00839"/>
    </source>
</evidence>
<keyword evidence="5" id="KW-0547">Nucleotide-binding</keyword>
<dbReference type="AlphaFoldDB" id="A0A1E5QND2"/>
<evidence type="ECO:0000256" key="5">
    <source>
        <dbReference type="PIRSR" id="PIRSR000185-2"/>
    </source>
</evidence>
<dbReference type="PIRSF" id="PIRSF000185">
    <property type="entry name" value="Glu_DH"/>
    <property type="match status" value="1"/>
</dbReference>
<accession>A0A1E5QND2</accession>
<dbReference type="InterPro" id="IPR033524">
    <property type="entry name" value="Glu/Leu/Phe/Val_DH_AS"/>
</dbReference>
<dbReference type="InterPro" id="IPR033922">
    <property type="entry name" value="NAD_bind_Glu_DH"/>
</dbReference>
<protein>
    <recommendedName>
        <fullName evidence="3">Glutamate dehydrogenase</fullName>
    </recommendedName>
</protein>